<dbReference type="InterPro" id="IPR036179">
    <property type="entry name" value="Ig-like_dom_sf"/>
</dbReference>
<evidence type="ECO:0000256" key="6">
    <source>
        <dbReference type="SAM" id="SignalP"/>
    </source>
</evidence>
<dbReference type="SMART" id="SM00409">
    <property type="entry name" value="IG"/>
    <property type="match status" value="2"/>
</dbReference>
<dbReference type="InterPro" id="IPR013106">
    <property type="entry name" value="Ig_V-set"/>
</dbReference>
<dbReference type="PANTHER" id="PTHR19971">
    <property type="entry name" value="SIGNAL-REGULATORY PROTEIN BETA"/>
    <property type="match status" value="1"/>
</dbReference>
<dbReference type="InterPro" id="IPR003599">
    <property type="entry name" value="Ig_sub"/>
</dbReference>
<keyword evidence="3" id="KW-0325">Glycoprotein</keyword>
<dbReference type="Gene3D" id="2.60.40.10">
    <property type="entry name" value="Immunoglobulins"/>
    <property type="match status" value="3"/>
</dbReference>
<dbReference type="FunFam" id="2.60.40.10:FF:000295">
    <property type="entry name" value="Tyrosine-protein phosphatase non-receptor type substrate 1"/>
    <property type="match status" value="1"/>
</dbReference>
<dbReference type="SUPFAM" id="SSF48726">
    <property type="entry name" value="Immunoglobulin"/>
    <property type="match status" value="3"/>
</dbReference>
<proteinExistence type="predicted"/>
<dbReference type="InterPro" id="IPR003597">
    <property type="entry name" value="Ig_C1-set"/>
</dbReference>
<accession>A0AAW1BSK5</accession>
<feature type="domain" description="Ig-like" evidence="7">
    <location>
        <begin position="144"/>
        <end position="238"/>
    </location>
</feature>
<dbReference type="Pfam" id="PF07654">
    <property type="entry name" value="C1-set"/>
    <property type="match status" value="2"/>
</dbReference>
<dbReference type="Pfam" id="PF07686">
    <property type="entry name" value="V-set"/>
    <property type="match status" value="1"/>
</dbReference>
<organism evidence="8 9">
    <name type="scientific">Crotalus adamanteus</name>
    <name type="common">Eastern diamondback rattlesnake</name>
    <dbReference type="NCBI Taxonomy" id="8729"/>
    <lineage>
        <taxon>Eukaryota</taxon>
        <taxon>Metazoa</taxon>
        <taxon>Chordata</taxon>
        <taxon>Craniata</taxon>
        <taxon>Vertebrata</taxon>
        <taxon>Euteleostomi</taxon>
        <taxon>Lepidosauria</taxon>
        <taxon>Squamata</taxon>
        <taxon>Bifurcata</taxon>
        <taxon>Unidentata</taxon>
        <taxon>Episquamata</taxon>
        <taxon>Toxicofera</taxon>
        <taxon>Serpentes</taxon>
        <taxon>Colubroidea</taxon>
        <taxon>Viperidae</taxon>
        <taxon>Crotalinae</taxon>
        <taxon>Crotalus</taxon>
    </lineage>
</organism>
<feature type="domain" description="Ig-like" evidence="7">
    <location>
        <begin position="24"/>
        <end position="118"/>
    </location>
</feature>
<feature type="signal peptide" evidence="6">
    <location>
        <begin position="1"/>
        <end position="31"/>
    </location>
</feature>
<dbReference type="AlphaFoldDB" id="A0AAW1BSK5"/>
<evidence type="ECO:0000313" key="8">
    <source>
        <dbReference type="EMBL" id="KAK9404963.1"/>
    </source>
</evidence>
<name>A0AAW1BSK5_CROAD</name>
<evidence type="ECO:0000256" key="5">
    <source>
        <dbReference type="SAM" id="Phobius"/>
    </source>
</evidence>
<evidence type="ECO:0000313" key="9">
    <source>
        <dbReference type="Proteomes" id="UP001474421"/>
    </source>
</evidence>
<dbReference type="SMART" id="SM00407">
    <property type="entry name" value="IGc1"/>
    <property type="match status" value="2"/>
</dbReference>
<evidence type="ECO:0000256" key="1">
    <source>
        <dbReference type="ARBA" id="ARBA00022729"/>
    </source>
</evidence>
<keyword evidence="2" id="KW-1015">Disulfide bond</keyword>
<evidence type="ECO:0000256" key="2">
    <source>
        <dbReference type="ARBA" id="ARBA00023157"/>
    </source>
</evidence>
<feature type="chain" id="PRO_5043833483" evidence="6">
    <location>
        <begin position="32"/>
        <end position="425"/>
    </location>
</feature>
<dbReference type="InterPro" id="IPR007110">
    <property type="entry name" value="Ig-like_dom"/>
</dbReference>
<dbReference type="PROSITE" id="PS50835">
    <property type="entry name" value="IG_LIKE"/>
    <property type="match status" value="3"/>
</dbReference>
<keyword evidence="1 6" id="KW-0732">Signal</keyword>
<dbReference type="InterPro" id="IPR013783">
    <property type="entry name" value="Ig-like_fold"/>
</dbReference>
<keyword evidence="4" id="KW-0393">Immunoglobulin domain</keyword>
<gene>
    <name evidence="8" type="ORF">NXF25_009790</name>
</gene>
<dbReference type="EMBL" id="JAOTOJ010000003">
    <property type="protein sequence ID" value="KAK9404963.1"/>
    <property type="molecule type" value="Genomic_DNA"/>
</dbReference>
<dbReference type="CDD" id="cd00098">
    <property type="entry name" value="IgC1"/>
    <property type="match status" value="1"/>
</dbReference>
<evidence type="ECO:0000256" key="3">
    <source>
        <dbReference type="ARBA" id="ARBA00023180"/>
    </source>
</evidence>
<keyword evidence="5" id="KW-0812">Transmembrane</keyword>
<evidence type="ECO:0000256" key="4">
    <source>
        <dbReference type="ARBA" id="ARBA00023319"/>
    </source>
</evidence>
<keyword evidence="9" id="KW-1185">Reference proteome</keyword>
<reference evidence="8 9" key="1">
    <citation type="journal article" date="2024" name="Proc. Natl. Acad. Sci. U.S.A.">
        <title>The genetic regulatory architecture and epigenomic basis for age-related changes in rattlesnake venom.</title>
        <authorList>
            <person name="Hogan M.P."/>
            <person name="Holding M.L."/>
            <person name="Nystrom G.S."/>
            <person name="Colston T.J."/>
            <person name="Bartlett D.A."/>
            <person name="Mason A.J."/>
            <person name="Ellsworth S.A."/>
            <person name="Rautsaw R.M."/>
            <person name="Lawrence K.C."/>
            <person name="Strickland J.L."/>
            <person name="He B."/>
            <person name="Fraser P."/>
            <person name="Margres M.J."/>
            <person name="Gilbert D.M."/>
            <person name="Gibbs H.L."/>
            <person name="Parkinson C.L."/>
            <person name="Rokyta D.R."/>
        </authorList>
    </citation>
    <scope>NUCLEOTIDE SEQUENCE [LARGE SCALE GENOMIC DNA]</scope>
    <source>
        <strain evidence="8">DRR0105</strain>
    </source>
</reference>
<protein>
    <submittedName>
        <fullName evidence="8">Signal-regulatory protein beta-1 isoform 3-like</fullName>
    </submittedName>
</protein>
<feature type="transmembrane region" description="Helical" evidence="5">
    <location>
        <begin position="372"/>
        <end position="394"/>
    </location>
</feature>
<comment type="caution">
    <text evidence="8">The sequence shown here is derived from an EMBL/GenBank/DDBJ whole genome shotgun (WGS) entry which is preliminary data.</text>
</comment>
<evidence type="ECO:0000259" key="7">
    <source>
        <dbReference type="PROSITE" id="PS50835"/>
    </source>
</evidence>
<dbReference type="Proteomes" id="UP001474421">
    <property type="component" value="Unassembled WGS sequence"/>
</dbReference>
<sequence length="425" mass="46616">MAALRSFKRIPGPLQLLLLLILLPRDLVVTGQKMEVAQLPETVSVKAGDSLTLKCTLIGANLPGGVRWYKGLDRNQPPIYSDTHGVSNQGVRLVPGSNTDFSINIPNIRPEDAGTYYCVKFRAGVSDKELASGKGTQVFLIAKPSQPVVRGPTRRVAAGSRATFNCSTEGFSPPEITVSWLKDGKEMQAAQTNILNSDETESILYRAESTVEIPLEQGDMSSQLTCQIQHRSLEAPLQKSFPLGDVLRVPPKFCLETSPPSPVQLNTTVTVICSVEEFYPDDTNMELFINNAPSRKGMVGPRTSNPDGTFSLKTYLEVMATEDRNNSQFSCVVQQKSQSLLTLTTKLAVVMQPEDHKCLGSAPSSAQQQSLLVLWLLLFLNKAAVLLLLSCLFLTKMCRCKKAKSHSRKPQEIKGSESPVRNTYT</sequence>
<feature type="domain" description="Ig-like" evidence="7">
    <location>
        <begin position="251"/>
        <end position="348"/>
    </location>
</feature>
<dbReference type="InterPro" id="IPR051755">
    <property type="entry name" value="Ig-like_CS_Receptor"/>
</dbReference>
<keyword evidence="5" id="KW-1133">Transmembrane helix</keyword>
<keyword evidence="5" id="KW-0472">Membrane</keyword>